<evidence type="ECO:0000259" key="1">
    <source>
        <dbReference type="PROSITE" id="PS50943"/>
    </source>
</evidence>
<proteinExistence type="predicted"/>
<evidence type="ECO:0000313" key="3">
    <source>
        <dbReference type="Proteomes" id="UP000565286"/>
    </source>
</evidence>
<protein>
    <submittedName>
        <fullName evidence="2">Transcriptional regulator with XRE-family HTH domain</fullName>
    </submittedName>
</protein>
<comment type="caution">
    <text evidence="2">The sequence shown here is derived from an EMBL/GenBank/DDBJ whole genome shotgun (WGS) entry which is preliminary data.</text>
</comment>
<organism evidence="2 3">
    <name type="scientific">Rhizobium skierniewicense</name>
    <dbReference type="NCBI Taxonomy" id="984260"/>
    <lineage>
        <taxon>Bacteria</taxon>
        <taxon>Pseudomonadati</taxon>
        <taxon>Pseudomonadota</taxon>
        <taxon>Alphaproteobacteria</taxon>
        <taxon>Hyphomicrobiales</taxon>
        <taxon>Rhizobiaceae</taxon>
        <taxon>Rhizobium/Agrobacterium group</taxon>
        <taxon>Rhizobium</taxon>
    </lineage>
</organism>
<dbReference type="RefSeq" id="WP_183895568.1">
    <property type="nucleotide sequence ID" value="NZ_JACIDV010000004.1"/>
</dbReference>
<accession>A0A7W6CEQ1</accession>
<feature type="domain" description="HTH cro/C1-type" evidence="1">
    <location>
        <begin position="25"/>
        <end position="65"/>
    </location>
</feature>
<dbReference type="AlphaFoldDB" id="A0A7W6CEQ1"/>
<dbReference type="InterPro" id="IPR001387">
    <property type="entry name" value="Cro/C1-type_HTH"/>
</dbReference>
<dbReference type="Pfam" id="PF07022">
    <property type="entry name" value="Phage_CI_repr"/>
    <property type="match status" value="1"/>
</dbReference>
<dbReference type="InterPro" id="IPR010744">
    <property type="entry name" value="Phage_CI_N"/>
</dbReference>
<keyword evidence="3" id="KW-1185">Reference proteome</keyword>
<dbReference type="GO" id="GO:0045892">
    <property type="term" value="P:negative regulation of DNA-templated transcription"/>
    <property type="evidence" value="ECO:0007669"/>
    <property type="project" value="InterPro"/>
</dbReference>
<dbReference type="EMBL" id="JACIDV010000004">
    <property type="protein sequence ID" value="MBB3945826.1"/>
    <property type="molecule type" value="Genomic_DNA"/>
</dbReference>
<dbReference type="InterPro" id="IPR010982">
    <property type="entry name" value="Lambda_DNA-bd_dom_sf"/>
</dbReference>
<reference evidence="2 3" key="1">
    <citation type="submission" date="2020-08" db="EMBL/GenBank/DDBJ databases">
        <title>Genomic Encyclopedia of Type Strains, Phase IV (KMG-IV): sequencing the most valuable type-strain genomes for metagenomic binning, comparative biology and taxonomic classification.</title>
        <authorList>
            <person name="Goeker M."/>
        </authorList>
    </citation>
    <scope>NUCLEOTIDE SEQUENCE [LARGE SCALE GENOMIC DNA]</scope>
    <source>
        <strain evidence="2 3">DSM 26438</strain>
    </source>
</reference>
<evidence type="ECO:0000313" key="2">
    <source>
        <dbReference type="EMBL" id="MBB3945826.1"/>
    </source>
</evidence>
<name>A0A7W6CEQ1_9HYPH</name>
<gene>
    <name evidence="2" type="ORF">GGQ73_001761</name>
</gene>
<dbReference type="PROSITE" id="PS50943">
    <property type="entry name" value="HTH_CROC1"/>
    <property type="match status" value="1"/>
</dbReference>
<dbReference type="CDD" id="cd00093">
    <property type="entry name" value="HTH_XRE"/>
    <property type="match status" value="1"/>
</dbReference>
<dbReference type="Gene3D" id="1.10.260.40">
    <property type="entry name" value="lambda repressor-like DNA-binding domains"/>
    <property type="match status" value="1"/>
</dbReference>
<dbReference type="GO" id="GO:0003677">
    <property type="term" value="F:DNA binding"/>
    <property type="evidence" value="ECO:0007669"/>
    <property type="project" value="InterPro"/>
</dbReference>
<dbReference type="Proteomes" id="UP000565286">
    <property type="component" value="Unassembled WGS sequence"/>
</dbReference>
<dbReference type="SMART" id="SM00530">
    <property type="entry name" value="HTH_XRE"/>
    <property type="match status" value="1"/>
</dbReference>
<sequence>MANDLERGKRIREAITRSHIRKVHAVAAELDVSVAAVSRWQNGGHTSLESACSLATLLDVSLDWLLLGRGTMDWHRNNSISALEMRWILLLRSRSATVQTRLLALLEAIPAERL</sequence>
<dbReference type="SUPFAM" id="SSF47413">
    <property type="entry name" value="lambda repressor-like DNA-binding domains"/>
    <property type="match status" value="1"/>
</dbReference>